<dbReference type="SMART" id="SM00100">
    <property type="entry name" value="cNMP"/>
    <property type="match status" value="1"/>
</dbReference>
<dbReference type="PROSITE" id="PS51063">
    <property type="entry name" value="HTH_CRP_2"/>
    <property type="match status" value="1"/>
</dbReference>
<dbReference type="InterPro" id="IPR014710">
    <property type="entry name" value="RmlC-like_jellyroll"/>
</dbReference>
<dbReference type="Pfam" id="PF13545">
    <property type="entry name" value="HTH_Crp_2"/>
    <property type="match status" value="1"/>
</dbReference>
<sequence>MNLSETGLFRGMEEKEIERLLQCLSAAGKRYRKGEVILREGEPAEQIGIVLSGMVLLENDDVWGNHSVLGSAAPGAVFAEAYACIPGEPLLISAAAAEETDVLFLDVGKVLSVCTNACPFHEKLVRNLLEVCARKSLELSRRILHTGPKSIRGRLLSYFSECAKKAGGSDFVIPYNRQQLADYLGVDRSAMCSELSRMRRDGLIEYGKNRFRLMG</sequence>
<feature type="domain" description="HTH crp-type" evidence="5">
    <location>
        <begin position="149"/>
        <end position="215"/>
    </location>
</feature>
<protein>
    <submittedName>
        <fullName evidence="6">Crp/Fnr family transcriptional regulator</fullName>
    </submittedName>
</protein>
<keyword evidence="3" id="KW-0804">Transcription</keyword>
<dbReference type="AlphaFoldDB" id="A0A9D2SDQ2"/>
<gene>
    <name evidence="6" type="ORF">H9763_05265</name>
</gene>
<dbReference type="InterPro" id="IPR000595">
    <property type="entry name" value="cNMP-bd_dom"/>
</dbReference>
<dbReference type="Gene3D" id="2.60.120.10">
    <property type="entry name" value="Jelly Rolls"/>
    <property type="match status" value="1"/>
</dbReference>
<dbReference type="Proteomes" id="UP000886883">
    <property type="component" value="Unassembled WGS sequence"/>
</dbReference>
<feature type="domain" description="Cyclic nucleotide-binding" evidence="4">
    <location>
        <begin position="8"/>
        <end position="106"/>
    </location>
</feature>
<name>A0A9D2SDQ2_9FIRM</name>
<organism evidence="6 7">
    <name type="scientific">Candidatus Eisenbergiella merdigallinarum</name>
    <dbReference type="NCBI Taxonomy" id="2838552"/>
    <lineage>
        <taxon>Bacteria</taxon>
        <taxon>Bacillati</taxon>
        <taxon>Bacillota</taxon>
        <taxon>Clostridia</taxon>
        <taxon>Lachnospirales</taxon>
        <taxon>Lachnospiraceae</taxon>
        <taxon>Eisenbergiella</taxon>
    </lineage>
</organism>
<evidence type="ECO:0000259" key="5">
    <source>
        <dbReference type="PROSITE" id="PS51063"/>
    </source>
</evidence>
<dbReference type="GO" id="GO:0003677">
    <property type="term" value="F:DNA binding"/>
    <property type="evidence" value="ECO:0007669"/>
    <property type="project" value="UniProtKB-KW"/>
</dbReference>
<dbReference type="CDD" id="cd00038">
    <property type="entry name" value="CAP_ED"/>
    <property type="match status" value="1"/>
</dbReference>
<accession>A0A9D2SDQ2</accession>
<evidence type="ECO:0000256" key="3">
    <source>
        <dbReference type="ARBA" id="ARBA00023163"/>
    </source>
</evidence>
<proteinExistence type="predicted"/>
<dbReference type="InterPro" id="IPR036390">
    <property type="entry name" value="WH_DNA-bd_sf"/>
</dbReference>
<dbReference type="PROSITE" id="PS50042">
    <property type="entry name" value="CNMP_BINDING_3"/>
    <property type="match status" value="1"/>
</dbReference>
<evidence type="ECO:0000256" key="2">
    <source>
        <dbReference type="ARBA" id="ARBA00023125"/>
    </source>
</evidence>
<dbReference type="InterPro" id="IPR018490">
    <property type="entry name" value="cNMP-bd_dom_sf"/>
</dbReference>
<evidence type="ECO:0000313" key="6">
    <source>
        <dbReference type="EMBL" id="HJB90862.1"/>
    </source>
</evidence>
<dbReference type="Pfam" id="PF00027">
    <property type="entry name" value="cNMP_binding"/>
    <property type="match status" value="1"/>
</dbReference>
<dbReference type="InterPro" id="IPR012318">
    <property type="entry name" value="HTH_CRP"/>
</dbReference>
<dbReference type="SUPFAM" id="SSF51206">
    <property type="entry name" value="cAMP-binding domain-like"/>
    <property type="match status" value="1"/>
</dbReference>
<evidence type="ECO:0000256" key="1">
    <source>
        <dbReference type="ARBA" id="ARBA00023015"/>
    </source>
</evidence>
<evidence type="ECO:0000313" key="7">
    <source>
        <dbReference type="Proteomes" id="UP000886883"/>
    </source>
</evidence>
<keyword evidence="1" id="KW-0805">Transcription regulation</keyword>
<dbReference type="GO" id="GO:0006355">
    <property type="term" value="P:regulation of DNA-templated transcription"/>
    <property type="evidence" value="ECO:0007669"/>
    <property type="project" value="InterPro"/>
</dbReference>
<reference evidence="6" key="1">
    <citation type="journal article" date="2021" name="PeerJ">
        <title>Extensive microbial diversity within the chicken gut microbiome revealed by metagenomics and culture.</title>
        <authorList>
            <person name="Gilroy R."/>
            <person name="Ravi A."/>
            <person name="Getino M."/>
            <person name="Pursley I."/>
            <person name="Horton D.L."/>
            <person name="Alikhan N.F."/>
            <person name="Baker D."/>
            <person name="Gharbi K."/>
            <person name="Hall N."/>
            <person name="Watson M."/>
            <person name="Adriaenssens E.M."/>
            <person name="Foster-Nyarko E."/>
            <person name="Jarju S."/>
            <person name="Secka A."/>
            <person name="Antonio M."/>
            <person name="Oren A."/>
            <person name="Chaudhuri R.R."/>
            <person name="La Ragione R."/>
            <person name="Hildebrand F."/>
            <person name="Pallen M.J."/>
        </authorList>
    </citation>
    <scope>NUCLEOTIDE SEQUENCE</scope>
    <source>
        <strain evidence="6">USAMLcec3-2134</strain>
    </source>
</reference>
<dbReference type="SUPFAM" id="SSF46785">
    <property type="entry name" value="Winged helix' DNA-binding domain"/>
    <property type="match status" value="1"/>
</dbReference>
<reference evidence="6" key="2">
    <citation type="submission" date="2021-04" db="EMBL/GenBank/DDBJ databases">
        <authorList>
            <person name="Gilroy R."/>
        </authorList>
    </citation>
    <scope>NUCLEOTIDE SEQUENCE</scope>
    <source>
        <strain evidence="6">USAMLcec3-2134</strain>
    </source>
</reference>
<evidence type="ECO:0000259" key="4">
    <source>
        <dbReference type="PROSITE" id="PS50042"/>
    </source>
</evidence>
<dbReference type="EMBL" id="DWXE01000017">
    <property type="protein sequence ID" value="HJB90862.1"/>
    <property type="molecule type" value="Genomic_DNA"/>
</dbReference>
<comment type="caution">
    <text evidence="6">The sequence shown here is derived from an EMBL/GenBank/DDBJ whole genome shotgun (WGS) entry which is preliminary data.</text>
</comment>
<keyword evidence="2" id="KW-0238">DNA-binding</keyword>